<dbReference type="Pfam" id="PF09250">
    <property type="entry name" value="Prim-Pol"/>
    <property type="match status" value="1"/>
</dbReference>
<name>A0A6J7WK36_9CAUD</name>
<sequence>MNYLLQAAQNYRALGLSIISTDDNKRSIFSWKDYQKNLPTDQQLEILFNHSKCKGLAVICGSVSGNLEVIDVDCKYGIDFNVFADAIKEANIDLFNRLLIVKTKSNGYHLYYKCEFIEGNQKLANRPANDDELHDNPNVKEFVLIETRGEGGYVIAPPTDGYENISGKEIPLISVDDRDLILSIARSFNQIFENQKPPHVDIDTDGLTVWDDYNDRGDIVTILEKHGWINVGQRDDRIYFKRPGATSSYSSANYHIAKRVFYCFTTSSQFQTKGYSPYAVYAILECNADYKKATKKLAELGYGEKRRFNQQPEWFWEIGRRGNIIISKYKLEKYLYNHGYGLFFHDPKTNIFRLIHEDNKKIKEVNTENIKKFIKDKIEKSTELDEDFKGQLLEVIYKNADSLFSSSFFEFLNRRDIDILKDGPNKCYFPFANGVVTIDKDQVQLIPYKLIDKSIWDTQIVDFEISIDQDFDPSLCKYYEFISKICADDQNRVNYALTLIGYILHGFKDPAKPYAPILAEETDDESKGGGTGKGIFFQAITKLIPTVRIDGKNFKVDKTFAFQRVGLGTKLVVIEDCPRNVDFEKYYPTITEGMTVEKKNKDELFLKYEESPKIAFTTNYSINNTAEHAKRRQRIFEFAAFFSSKYTPFDHFKEKLFDDWDFDEWNKFYNLMFFCVSIYLQVGIKEVDNSDKLKRKQIKLQFGEEFLEYFDSLMGDPLDNYRFIASEWKSFLEQNEIEKKEYSLKRFKKGLEMSCKIIGIDWDYRANWQNNGLKEFKIIKNSNV</sequence>
<evidence type="ECO:0000259" key="1">
    <source>
        <dbReference type="Pfam" id="PF09250"/>
    </source>
</evidence>
<dbReference type="EMBL" id="LR798259">
    <property type="protein sequence ID" value="CAB5218381.1"/>
    <property type="molecule type" value="Genomic_DNA"/>
</dbReference>
<evidence type="ECO:0000313" key="2">
    <source>
        <dbReference type="EMBL" id="CAB5218381.1"/>
    </source>
</evidence>
<organism evidence="2">
    <name type="scientific">uncultured Caudovirales phage</name>
    <dbReference type="NCBI Taxonomy" id="2100421"/>
    <lineage>
        <taxon>Viruses</taxon>
        <taxon>Duplodnaviria</taxon>
        <taxon>Heunggongvirae</taxon>
        <taxon>Uroviricota</taxon>
        <taxon>Caudoviricetes</taxon>
        <taxon>Peduoviridae</taxon>
        <taxon>Maltschvirus</taxon>
        <taxon>Maltschvirus maltsch</taxon>
    </lineage>
</organism>
<protein>
    <submittedName>
        <fullName evidence="2">DNA primase/polymerase, bifunctional, N-terminal</fullName>
    </submittedName>
</protein>
<dbReference type="SUPFAM" id="SSF56747">
    <property type="entry name" value="Prim-pol domain"/>
    <property type="match status" value="1"/>
</dbReference>
<dbReference type="InterPro" id="IPR015330">
    <property type="entry name" value="DNA_primase/pol_bifunc_N"/>
</dbReference>
<gene>
    <name evidence="2" type="ORF">UFOVP217_11</name>
</gene>
<accession>A0A6J7WK36</accession>
<reference evidence="2" key="1">
    <citation type="submission" date="2020-05" db="EMBL/GenBank/DDBJ databases">
        <authorList>
            <person name="Chiriac C."/>
            <person name="Salcher M."/>
            <person name="Ghai R."/>
            <person name="Kavagutti S V."/>
        </authorList>
    </citation>
    <scope>NUCLEOTIDE SEQUENCE</scope>
</reference>
<proteinExistence type="predicted"/>
<feature type="domain" description="DNA primase/polymerase bifunctional N-terminal" evidence="1">
    <location>
        <begin position="9"/>
        <end position="160"/>
    </location>
</feature>
<dbReference type="Gene3D" id="3.30.720.160">
    <property type="entry name" value="Bifunctional DNA primase/polymerase, N-terminal"/>
    <property type="match status" value="1"/>
</dbReference>